<evidence type="ECO:0000313" key="2">
    <source>
        <dbReference type="EMBL" id="REI39651.1"/>
    </source>
</evidence>
<accession>A0ABX9KDL3</accession>
<dbReference type="EMBL" id="QUAJ01000036">
    <property type="protein sequence ID" value="REI39651.1"/>
    <property type="molecule type" value="Genomic_DNA"/>
</dbReference>
<keyword evidence="1" id="KW-0472">Membrane</keyword>
<evidence type="ECO:0000256" key="1">
    <source>
        <dbReference type="SAM" id="Phobius"/>
    </source>
</evidence>
<evidence type="ECO:0008006" key="4">
    <source>
        <dbReference type="Google" id="ProtNLM"/>
    </source>
</evidence>
<dbReference type="PIRSF" id="PIRSF027391">
    <property type="entry name" value="Hpre_diP_synt_I"/>
    <property type="match status" value="1"/>
</dbReference>
<comment type="caution">
    <text evidence="2">The sequence shown here is derived from an EMBL/GenBank/DDBJ whole genome shotgun (WGS) entry which is preliminary data.</text>
</comment>
<proteinExistence type="predicted"/>
<feature type="transmembrane region" description="Helical" evidence="1">
    <location>
        <begin position="12"/>
        <end position="33"/>
    </location>
</feature>
<dbReference type="Proteomes" id="UP000263486">
    <property type="component" value="Unassembled WGS sequence"/>
</dbReference>
<dbReference type="InterPro" id="IPR010898">
    <property type="entry name" value="Hpre_diP_synth_I"/>
</dbReference>
<sequence length="174" mass="19452">MKRNKKNENKKRELYLVAFVLLALYFSLFETIIPKPFPWMKLGLANLATIIVLVKFGKKMAFEVLFLRVLIQGMMIGTLFTPGFFISLISGVISTGAMCFLYGLKKHVSLVAISIFSALTHNIVQLIVVYFLLFRSVDIMGRSILIFIMIFLGIGVVSGGIIGVIASRLKLREG</sequence>
<evidence type="ECO:0000313" key="3">
    <source>
        <dbReference type="Proteomes" id="UP000263486"/>
    </source>
</evidence>
<feature type="transmembrane region" description="Helical" evidence="1">
    <location>
        <begin position="110"/>
        <end position="133"/>
    </location>
</feature>
<keyword evidence="3" id="KW-1185">Reference proteome</keyword>
<gene>
    <name evidence="2" type="ORF">DYH56_13970</name>
</gene>
<protein>
    <recommendedName>
        <fullName evidence="4">Heptaprenyl diphosphate synthase</fullName>
    </recommendedName>
</protein>
<dbReference type="Pfam" id="PF07456">
    <property type="entry name" value="Hpre_diP_synt_I"/>
    <property type="match status" value="1"/>
</dbReference>
<name>A0ABX9KDL3_9FUSO</name>
<keyword evidence="1" id="KW-0812">Transmembrane</keyword>
<dbReference type="Gene3D" id="1.10.1760.20">
    <property type="match status" value="1"/>
</dbReference>
<keyword evidence="1" id="KW-1133">Transmembrane helix</keyword>
<dbReference type="RefSeq" id="WP_114643494.1">
    <property type="nucleotide sequence ID" value="NZ_JAACIO010000010.1"/>
</dbReference>
<reference evidence="2 3" key="1">
    <citation type="submission" date="2018-08" db="EMBL/GenBank/DDBJ databases">
        <title>Draft genome sequence of Psychrilyobacter sp. strain SD5 isolated from Black Sea water.</title>
        <authorList>
            <person name="Yadav S."/>
            <person name="Villanueva L."/>
            <person name="Damste J.S.S."/>
        </authorList>
    </citation>
    <scope>NUCLEOTIDE SEQUENCE [LARGE SCALE GENOMIC DNA]</scope>
    <source>
        <strain evidence="2 3">SD5</strain>
    </source>
</reference>
<feature type="transmembrane region" description="Helical" evidence="1">
    <location>
        <begin position="145"/>
        <end position="166"/>
    </location>
</feature>
<dbReference type="InterPro" id="IPR014535">
    <property type="entry name" value="Hpre_diP_synt_I"/>
</dbReference>
<organism evidence="2 3">
    <name type="scientific">Psychrilyobacter piezotolerans</name>
    <dbReference type="NCBI Taxonomy" id="2293438"/>
    <lineage>
        <taxon>Bacteria</taxon>
        <taxon>Fusobacteriati</taxon>
        <taxon>Fusobacteriota</taxon>
        <taxon>Fusobacteriia</taxon>
        <taxon>Fusobacteriales</taxon>
        <taxon>Fusobacteriaceae</taxon>
        <taxon>Psychrilyobacter</taxon>
    </lineage>
</organism>
<feature type="transmembrane region" description="Helical" evidence="1">
    <location>
        <begin position="39"/>
        <end position="57"/>
    </location>
</feature>